<dbReference type="Proteomes" id="UP000727407">
    <property type="component" value="Unassembled WGS sequence"/>
</dbReference>
<dbReference type="EMBL" id="QNUK01000049">
    <property type="protein sequence ID" value="KAF5905029.1"/>
    <property type="molecule type" value="Genomic_DNA"/>
</dbReference>
<sequence>LYSLDQLHQWLDLRFQLILHQNNLPYKAPPQPPQSNKHQELQPPQVPQVLLGLERISQKPRLKPRLRKVQMMCMLQSPVRLNTLSPSTSSSL</sequence>
<reference evidence="2" key="1">
    <citation type="submission" date="2020-07" db="EMBL/GenBank/DDBJ databases">
        <title>Clarias magur genome sequencing, assembly and annotation.</title>
        <authorList>
            <person name="Kushwaha B."/>
            <person name="Kumar R."/>
            <person name="Das P."/>
            <person name="Joshi C.G."/>
            <person name="Kumar D."/>
            <person name="Nagpure N.S."/>
            <person name="Pandey M."/>
            <person name="Agarwal S."/>
            <person name="Srivastava S."/>
            <person name="Singh M."/>
            <person name="Sahoo L."/>
            <person name="Jayasankar P."/>
            <person name="Meher P.K."/>
            <person name="Koringa P.G."/>
            <person name="Iquebal M.A."/>
            <person name="Das S.P."/>
            <person name="Bit A."/>
            <person name="Patnaik S."/>
            <person name="Patel N."/>
            <person name="Shah T.M."/>
            <person name="Hinsu A."/>
            <person name="Jena J.K."/>
        </authorList>
    </citation>
    <scope>NUCLEOTIDE SEQUENCE</scope>
    <source>
        <strain evidence="2">CIFAMagur01</strain>
        <tissue evidence="2">Testis</tissue>
    </source>
</reference>
<feature type="non-terminal residue" evidence="2">
    <location>
        <position position="1"/>
    </location>
</feature>
<organism evidence="2 3">
    <name type="scientific">Clarias magur</name>
    <name type="common">Asian catfish</name>
    <name type="synonym">Macropteronotus magur</name>
    <dbReference type="NCBI Taxonomy" id="1594786"/>
    <lineage>
        <taxon>Eukaryota</taxon>
        <taxon>Metazoa</taxon>
        <taxon>Chordata</taxon>
        <taxon>Craniata</taxon>
        <taxon>Vertebrata</taxon>
        <taxon>Euteleostomi</taxon>
        <taxon>Actinopterygii</taxon>
        <taxon>Neopterygii</taxon>
        <taxon>Teleostei</taxon>
        <taxon>Ostariophysi</taxon>
        <taxon>Siluriformes</taxon>
        <taxon>Clariidae</taxon>
        <taxon>Clarias</taxon>
    </lineage>
</organism>
<comment type="caution">
    <text evidence="2">The sequence shown here is derived from an EMBL/GenBank/DDBJ whole genome shotgun (WGS) entry which is preliminary data.</text>
</comment>
<accession>A0A8J4U5J3</accession>
<proteinExistence type="predicted"/>
<protein>
    <submittedName>
        <fullName evidence="2">Armadillo repeat-containing protein 8</fullName>
    </submittedName>
</protein>
<evidence type="ECO:0000313" key="3">
    <source>
        <dbReference type="Proteomes" id="UP000727407"/>
    </source>
</evidence>
<name>A0A8J4U5J3_CLAMG</name>
<keyword evidence="3" id="KW-1185">Reference proteome</keyword>
<feature type="region of interest" description="Disordered" evidence="1">
    <location>
        <begin position="24"/>
        <end position="43"/>
    </location>
</feature>
<dbReference type="AlphaFoldDB" id="A0A8J4U5J3"/>
<gene>
    <name evidence="2" type="primary">armc8</name>
    <name evidence="2" type="ORF">DAT39_005275</name>
</gene>
<evidence type="ECO:0000313" key="2">
    <source>
        <dbReference type="EMBL" id="KAF5905029.1"/>
    </source>
</evidence>
<evidence type="ECO:0000256" key="1">
    <source>
        <dbReference type="SAM" id="MobiDB-lite"/>
    </source>
</evidence>